<feature type="signal peptide" evidence="1">
    <location>
        <begin position="1"/>
        <end position="30"/>
    </location>
</feature>
<accession>A0A3N2RAY6</accession>
<proteinExistence type="predicted"/>
<dbReference type="Pfam" id="PF06057">
    <property type="entry name" value="VirJ"/>
    <property type="match status" value="1"/>
</dbReference>
<comment type="caution">
    <text evidence="3">The sequence shown here is derived from an EMBL/GenBank/DDBJ whole genome shotgun (WGS) entry which is preliminary data.</text>
</comment>
<dbReference type="InterPro" id="IPR029058">
    <property type="entry name" value="AB_hydrolase_fold"/>
</dbReference>
<sequence length="488" mass="50771">MRAPFRCPTVLVAALCAALGAAALAAPASAASKPPTAPAASAAPAAAEITHGRFVRTPVRLPQGEVERFVLWFADGVDAGARKARVDALVADGAMVATVDMAALEALLRKDGGTCNFSSGDVENFSRYVQAYYRLPTYHLPLLVGDGEGAAFAYAIAAQGDAGLVAGAVSQGFCPTLRLPRMLCPSGALKLNVEDGRALLLPQPLKVPWLLAARGQGPHRCQQAEIDGFVQAVPQARAFRRDARGDALPGLRAALVSLGAQRHASLPPPPADLSGLPVTEMPARPGGNADTFAVFVSGDGGWADFDKSVSARLVRAGVPVVGVDSLRYFWTPRTPQGFGADLDRIVRYYRAQWKRDNVLLLGFSQGADVLPGAYNRLSAATRATVRLTALISPGQNAEYEFHLSNWIGSSGKGLPIAPQVAKMPAARVLCVYGSDDGDALCPHLPAGGVRIEKMPGDHHVGGDYDGVAARALSAAGIALPSAAAPASP</sequence>
<reference evidence="3 4" key="1">
    <citation type="submission" date="2018-10" db="EMBL/GenBank/DDBJ databases">
        <title>The genome of Lysobacter enzymogenes OH11.</title>
        <authorList>
            <person name="Liu F."/>
            <person name="Zhao Y."/>
            <person name="Qian G."/>
            <person name="Chen Y."/>
            <person name="Xu H."/>
        </authorList>
    </citation>
    <scope>NUCLEOTIDE SEQUENCE [LARGE SCALE GENOMIC DNA]</scope>
    <source>
        <strain evidence="3 4">OH11</strain>
    </source>
</reference>
<gene>
    <name evidence="3" type="ORF">D9T17_23300</name>
</gene>
<evidence type="ECO:0000259" key="2">
    <source>
        <dbReference type="Pfam" id="PF06057"/>
    </source>
</evidence>
<protein>
    <submittedName>
        <fullName evidence="3">Virulence factor family protein</fullName>
    </submittedName>
</protein>
<keyword evidence="1" id="KW-0732">Signal</keyword>
<dbReference type="RefSeq" id="WP_123649687.1">
    <property type="nucleotide sequence ID" value="NZ_RCTY01000058.1"/>
</dbReference>
<dbReference type="AlphaFoldDB" id="A0A3N2RAY6"/>
<feature type="domain" description="Bacterial virulence" evidence="2">
    <location>
        <begin position="290"/>
        <end position="473"/>
    </location>
</feature>
<dbReference type="InterPro" id="IPR010333">
    <property type="entry name" value="VirJ"/>
</dbReference>
<dbReference type="PIRSF" id="PIRSF029063">
    <property type="entry name" value="IV_sec_VirJ"/>
    <property type="match status" value="1"/>
</dbReference>
<dbReference type="Gene3D" id="3.40.50.1820">
    <property type="entry name" value="alpha/beta hydrolase"/>
    <property type="match status" value="1"/>
</dbReference>
<dbReference type="EMBL" id="RCTY01000058">
    <property type="protein sequence ID" value="ROU04575.1"/>
    <property type="molecule type" value="Genomic_DNA"/>
</dbReference>
<dbReference type="Proteomes" id="UP000275910">
    <property type="component" value="Unassembled WGS sequence"/>
</dbReference>
<evidence type="ECO:0000313" key="3">
    <source>
        <dbReference type="EMBL" id="ROU04575.1"/>
    </source>
</evidence>
<name>A0A3N2RAY6_LYSEN</name>
<evidence type="ECO:0000256" key="1">
    <source>
        <dbReference type="SAM" id="SignalP"/>
    </source>
</evidence>
<dbReference type="SUPFAM" id="SSF53474">
    <property type="entry name" value="alpha/beta-Hydrolases"/>
    <property type="match status" value="1"/>
</dbReference>
<evidence type="ECO:0000313" key="4">
    <source>
        <dbReference type="Proteomes" id="UP000275910"/>
    </source>
</evidence>
<dbReference type="InterPro" id="IPR011225">
    <property type="entry name" value="IV_sec_VirJ"/>
</dbReference>
<feature type="chain" id="PRO_5018161775" evidence="1">
    <location>
        <begin position="31"/>
        <end position="488"/>
    </location>
</feature>
<organism evidence="3 4">
    <name type="scientific">Lysobacter enzymogenes</name>
    <dbReference type="NCBI Taxonomy" id="69"/>
    <lineage>
        <taxon>Bacteria</taxon>
        <taxon>Pseudomonadati</taxon>
        <taxon>Pseudomonadota</taxon>
        <taxon>Gammaproteobacteria</taxon>
        <taxon>Lysobacterales</taxon>
        <taxon>Lysobacteraceae</taxon>
        <taxon>Lysobacter</taxon>
    </lineage>
</organism>